<dbReference type="EMBL" id="VSSQ01069296">
    <property type="protein sequence ID" value="MPN21335.1"/>
    <property type="molecule type" value="Genomic_DNA"/>
</dbReference>
<reference evidence="3" key="1">
    <citation type="submission" date="2019-08" db="EMBL/GenBank/DDBJ databases">
        <authorList>
            <person name="Kucharzyk K."/>
            <person name="Murdoch R.W."/>
            <person name="Higgins S."/>
            <person name="Loffler F."/>
        </authorList>
    </citation>
    <scope>NUCLEOTIDE SEQUENCE</scope>
</reference>
<organism evidence="3">
    <name type="scientific">bioreactor metagenome</name>
    <dbReference type="NCBI Taxonomy" id="1076179"/>
    <lineage>
        <taxon>unclassified sequences</taxon>
        <taxon>metagenomes</taxon>
        <taxon>ecological metagenomes</taxon>
    </lineage>
</organism>
<dbReference type="PROSITE" id="PS51462">
    <property type="entry name" value="NUDIX"/>
    <property type="match status" value="1"/>
</dbReference>
<name>A0A645G3W0_9ZZZZ</name>
<dbReference type="PANTHER" id="PTHR43736">
    <property type="entry name" value="ADP-RIBOSE PYROPHOSPHATASE"/>
    <property type="match status" value="1"/>
</dbReference>
<dbReference type="AlphaFoldDB" id="A0A645G3W0"/>
<dbReference type="GO" id="GO:0016787">
    <property type="term" value="F:hydrolase activity"/>
    <property type="evidence" value="ECO:0007669"/>
    <property type="project" value="UniProtKB-KW"/>
</dbReference>
<dbReference type="EC" id="3.6.1.-" evidence="3"/>
<evidence type="ECO:0000313" key="3">
    <source>
        <dbReference type="EMBL" id="MPN21335.1"/>
    </source>
</evidence>
<dbReference type="SUPFAM" id="SSF55811">
    <property type="entry name" value="Nudix"/>
    <property type="match status" value="1"/>
</dbReference>
<accession>A0A645G3W0</accession>
<dbReference type="Pfam" id="PF00293">
    <property type="entry name" value="NUDIX"/>
    <property type="match status" value="1"/>
</dbReference>
<keyword evidence="1 3" id="KW-0378">Hydrolase</keyword>
<gene>
    <name evidence="3" type="primary">rppH_13</name>
    <name evidence="3" type="ORF">SDC9_168714</name>
</gene>
<dbReference type="PROSITE" id="PS00893">
    <property type="entry name" value="NUDIX_BOX"/>
    <property type="match status" value="1"/>
</dbReference>
<dbReference type="Gene3D" id="3.90.79.10">
    <property type="entry name" value="Nucleoside Triphosphate Pyrophosphohydrolase"/>
    <property type="match status" value="1"/>
</dbReference>
<comment type="caution">
    <text evidence="3">The sequence shown here is derived from an EMBL/GenBank/DDBJ whole genome shotgun (WGS) entry which is preliminary data.</text>
</comment>
<dbReference type="InterPro" id="IPR000086">
    <property type="entry name" value="NUDIX_hydrolase_dom"/>
</dbReference>
<dbReference type="PANTHER" id="PTHR43736:SF1">
    <property type="entry name" value="DIHYDRONEOPTERIN TRIPHOSPHATE DIPHOSPHATASE"/>
    <property type="match status" value="1"/>
</dbReference>
<proteinExistence type="predicted"/>
<evidence type="ECO:0000259" key="2">
    <source>
        <dbReference type="PROSITE" id="PS51462"/>
    </source>
</evidence>
<sequence length="147" mass="17362">MFMKIRKAVGSVVFRNDEYLLVHKVKSISDNESIDGYWDFPKGGIGELDESLEKAIFRELKEETGSSNYRIVHMFDKKICFSFPQAHKYDAQETIMFYIEYLGNGDDLEPQDEEIDDIRFFSKEDLIKTLCLKETYEFFQEIFDATF</sequence>
<protein>
    <submittedName>
        <fullName evidence="3">RNA pyrophosphohydrolase</fullName>
        <ecNumber evidence="3">3.6.1.-</ecNumber>
    </submittedName>
</protein>
<evidence type="ECO:0000256" key="1">
    <source>
        <dbReference type="ARBA" id="ARBA00022801"/>
    </source>
</evidence>
<feature type="domain" description="Nudix hydrolase" evidence="2">
    <location>
        <begin position="4"/>
        <end position="144"/>
    </location>
</feature>
<dbReference type="InterPro" id="IPR020084">
    <property type="entry name" value="NUDIX_hydrolase_CS"/>
</dbReference>
<dbReference type="InterPro" id="IPR015797">
    <property type="entry name" value="NUDIX_hydrolase-like_dom_sf"/>
</dbReference>
<dbReference type="CDD" id="cd02883">
    <property type="entry name" value="NUDIX_Hydrolase"/>
    <property type="match status" value="1"/>
</dbReference>